<evidence type="ECO:0000256" key="4">
    <source>
        <dbReference type="SAM" id="MobiDB-lite"/>
    </source>
</evidence>
<evidence type="ECO:0000313" key="6">
    <source>
        <dbReference type="EMBL" id="KHJ95480.1"/>
    </source>
</evidence>
<dbReference type="Gene3D" id="4.10.410.10">
    <property type="entry name" value="Pancreatic trypsin inhibitor Kunitz domain"/>
    <property type="match status" value="1"/>
</dbReference>
<accession>A0A0B1TJ86</accession>
<evidence type="ECO:0000256" key="1">
    <source>
        <dbReference type="ARBA" id="ARBA00022690"/>
    </source>
</evidence>
<dbReference type="PRINTS" id="PR00759">
    <property type="entry name" value="BASICPTASE"/>
</dbReference>
<dbReference type="GO" id="GO:0005615">
    <property type="term" value="C:extracellular space"/>
    <property type="evidence" value="ECO:0007669"/>
    <property type="project" value="TreeGrafter"/>
</dbReference>
<dbReference type="InterPro" id="IPR002223">
    <property type="entry name" value="Kunitz_BPTI"/>
</dbReference>
<dbReference type="PANTHER" id="PTHR10083">
    <property type="entry name" value="KUNITZ-TYPE PROTEASE INHIBITOR-RELATED"/>
    <property type="match status" value="1"/>
</dbReference>
<evidence type="ECO:0000256" key="2">
    <source>
        <dbReference type="ARBA" id="ARBA00022900"/>
    </source>
</evidence>
<evidence type="ECO:0000259" key="5">
    <source>
        <dbReference type="PROSITE" id="PS50279"/>
    </source>
</evidence>
<keyword evidence="1" id="KW-0646">Protease inhibitor</keyword>
<dbReference type="EMBL" id="KN549952">
    <property type="protein sequence ID" value="KHJ95480.1"/>
    <property type="molecule type" value="Genomic_DNA"/>
</dbReference>
<feature type="region of interest" description="Disordered" evidence="4">
    <location>
        <begin position="72"/>
        <end position="103"/>
    </location>
</feature>
<dbReference type="PANTHER" id="PTHR10083:SF374">
    <property type="entry name" value="BPTI_KUNITZ INHIBITOR DOMAIN-CONTAINING PROTEIN"/>
    <property type="match status" value="1"/>
</dbReference>
<dbReference type="PROSITE" id="PS50279">
    <property type="entry name" value="BPTI_KUNITZ_2"/>
    <property type="match status" value="1"/>
</dbReference>
<dbReference type="InterPro" id="IPR050098">
    <property type="entry name" value="TFPI/VKTCI-like"/>
</dbReference>
<keyword evidence="2" id="KW-0722">Serine protease inhibitor</keyword>
<dbReference type="OrthoDB" id="5871431at2759"/>
<dbReference type="InterPro" id="IPR020901">
    <property type="entry name" value="Prtase_inh_Kunz-CS"/>
</dbReference>
<proteinExistence type="predicted"/>
<protein>
    <submittedName>
        <fullName evidence="6">Kunitz/Bovine pancreatic trypsin inhibitor domain protein</fullName>
    </submittedName>
</protein>
<reference evidence="6 7" key="1">
    <citation type="submission" date="2014-03" db="EMBL/GenBank/DDBJ databases">
        <title>Draft genome of the hookworm Oesophagostomum dentatum.</title>
        <authorList>
            <person name="Mitreva M."/>
        </authorList>
    </citation>
    <scope>NUCLEOTIDE SEQUENCE [LARGE SCALE GENOMIC DNA]</scope>
    <source>
        <strain evidence="6 7">OD-Hann</strain>
    </source>
</reference>
<dbReference type="InterPro" id="IPR036880">
    <property type="entry name" value="Kunitz_BPTI_sf"/>
</dbReference>
<dbReference type="CDD" id="cd00109">
    <property type="entry name" value="Kunitz-type"/>
    <property type="match status" value="1"/>
</dbReference>
<organism evidence="6 7">
    <name type="scientific">Oesophagostomum dentatum</name>
    <name type="common">Nodular worm</name>
    <dbReference type="NCBI Taxonomy" id="61180"/>
    <lineage>
        <taxon>Eukaryota</taxon>
        <taxon>Metazoa</taxon>
        <taxon>Ecdysozoa</taxon>
        <taxon>Nematoda</taxon>
        <taxon>Chromadorea</taxon>
        <taxon>Rhabditida</taxon>
        <taxon>Rhabditina</taxon>
        <taxon>Rhabditomorpha</taxon>
        <taxon>Strongyloidea</taxon>
        <taxon>Strongylidae</taxon>
        <taxon>Oesophagostomum</taxon>
    </lineage>
</organism>
<dbReference type="SUPFAM" id="SSF57362">
    <property type="entry name" value="BPTI-like"/>
    <property type="match status" value="1"/>
</dbReference>
<dbReference type="PROSITE" id="PS00280">
    <property type="entry name" value="BPTI_KUNITZ_1"/>
    <property type="match status" value="1"/>
</dbReference>
<feature type="domain" description="BPTI/Kunitz inhibitor" evidence="5">
    <location>
        <begin position="25"/>
        <end position="68"/>
    </location>
</feature>
<evidence type="ECO:0000313" key="7">
    <source>
        <dbReference type="Proteomes" id="UP000053660"/>
    </source>
</evidence>
<sequence length="121" mass="13068">MGVGPSPTTEPSTPSPVNILIISFGSFKQKIFSYAYDYTRNKCVLFFYGGCLGNENNFETLKDCQSVCMGGGSTPTPTPPTPSEATCEQQATPTPIPEPEPETDICKLAPDSGYCNQFVIR</sequence>
<evidence type="ECO:0000256" key="3">
    <source>
        <dbReference type="ARBA" id="ARBA00023157"/>
    </source>
</evidence>
<gene>
    <name evidence="6" type="ORF">OESDEN_04567</name>
</gene>
<keyword evidence="3" id="KW-1015">Disulfide bond</keyword>
<dbReference type="GO" id="GO:0004867">
    <property type="term" value="F:serine-type endopeptidase inhibitor activity"/>
    <property type="evidence" value="ECO:0007669"/>
    <property type="project" value="UniProtKB-KW"/>
</dbReference>
<dbReference type="Pfam" id="PF00014">
    <property type="entry name" value="Kunitz_BPTI"/>
    <property type="match status" value="1"/>
</dbReference>
<keyword evidence="7" id="KW-1185">Reference proteome</keyword>
<dbReference type="Proteomes" id="UP000053660">
    <property type="component" value="Unassembled WGS sequence"/>
</dbReference>
<dbReference type="SMART" id="SM00131">
    <property type="entry name" value="KU"/>
    <property type="match status" value="1"/>
</dbReference>
<name>A0A0B1TJ86_OESDE</name>
<dbReference type="AlphaFoldDB" id="A0A0B1TJ86"/>